<evidence type="ECO:0000256" key="3">
    <source>
        <dbReference type="ARBA" id="ARBA00022737"/>
    </source>
</evidence>
<keyword evidence="7" id="KW-1133">Transmembrane helix</keyword>
<dbReference type="InterPro" id="IPR036388">
    <property type="entry name" value="WH-like_DNA-bd_sf"/>
</dbReference>
<dbReference type="GO" id="GO:0005737">
    <property type="term" value="C:cytoplasm"/>
    <property type="evidence" value="ECO:0007669"/>
    <property type="project" value="UniProtKB-SubCell"/>
</dbReference>
<comment type="caution">
    <text evidence="9">The sequence shown here is derived from an EMBL/GenBank/DDBJ whole genome shotgun (WGS) entry which is preliminary data.</text>
</comment>
<dbReference type="InterPro" id="IPR011990">
    <property type="entry name" value="TPR-like_helical_dom_sf"/>
</dbReference>
<evidence type="ECO:0000313" key="10">
    <source>
        <dbReference type="Proteomes" id="UP000281985"/>
    </source>
</evidence>
<reference evidence="9 10" key="1">
    <citation type="submission" date="2018-10" db="EMBL/GenBank/DDBJ databases">
        <title>Dokdonia luteus sp. nov., isolated from sea water.</title>
        <authorList>
            <person name="Zhou L.Y."/>
            <person name="Du Z.J."/>
        </authorList>
    </citation>
    <scope>NUCLEOTIDE SEQUENCE [LARGE SCALE GENOMIC DNA]</scope>
    <source>
        <strain evidence="9 10">SH27</strain>
    </source>
</reference>
<evidence type="ECO:0000256" key="4">
    <source>
        <dbReference type="ARBA" id="ARBA00022803"/>
    </source>
</evidence>
<dbReference type="Proteomes" id="UP000281985">
    <property type="component" value="Unassembled WGS sequence"/>
</dbReference>
<keyword evidence="6" id="KW-0175">Coiled coil</keyword>
<dbReference type="SUPFAM" id="SSF46894">
    <property type="entry name" value="C-terminal effector domain of the bipartite response regulators"/>
    <property type="match status" value="1"/>
</dbReference>
<keyword evidence="4" id="KW-0802">TPR repeat</keyword>
<dbReference type="Gene3D" id="1.10.10.10">
    <property type="entry name" value="Winged helix-like DNA-binding domain superfamily/Winged helix DNA-binding domain"/>
    <property type="match status" value="1"/>
</dbReference>
<dbReference type="AlphaFoldDB" id="A0A3M0GLF7"/>
<evidence type="ECO:0000256" key="2">
    <source>
        <dbReference type="ARBA" id="ARBA00022490"/>
    </source>
</evidence>
<organism evidence="9 10">
    <name type="scientific">Dokdonia sinensis</name>
    <dbReference type="NCBI Taxonomy" id="2479847"/>
    <lineage>
        <taxon>Bacteria</taxon>
        <taxon>Pseudomonadati</taxon>
        <taxon>Bacteroidota</taxon>
        <taxon>Flavobacteriia</taxon>
        <taxon>Flavobacteriales</taxon>
        <taxon>Flavobacteriaceae</taxon>
        <taxon>Dokdonia</taxon>
    </lineage>
</organism>
<dbReference type="GO" id="GO:0006355">
    <property type="term" value="P:regulation of DNA-templated transcription"/>
    <property type="evidence" value="ECO:0007669"/>
    <property type="project" value="InterPro"/>
</dbReference>
<dbReference type="PANTHER" id="PTHR46630:SF1">
    <property type="entry name" value="TETRATRICOPEPTIDE REPEAT PROTEIN 29"/>
    <property type="match status" value="1"/>
</dbReference>
<dbReference type="InterPro" id="IPR016032">
    <property type="entry name" value="Sig_transdc_resp-reg_C-effctor"/>
</dbReference>
<keyword evidence="2" id="KW-0963">Cytoplasm</keyword>
<dbReference type="SUPFAM" id="SSF48452">
    <property type="entry name" value="TPR-like"/>
    <property type="match status" value="1"/>
</dbReference>
<keyword evidence="7" id="KW-0812">Transmembrane</keyword>
<proteinExistence type="inferred from homology"/>
<evidence type="ECO:0000313" key="9">
    <source>
        <dbReference type="EMBL" id="RMB63522.1"/>
    </source>
</evidence>
<evidence type="ECO:0000256" key="1">
    <source>
        <dbReference type="ARBA" id="ARBA00004496"/>
    </source>
</evidence>
<sequence>MRVLIAFLLLPICVVQAQMPEYTLPKQIDTLVVQGENCLKEKGENCSHYFDRALEEARKIDKDSLEALTYYSVGFAFYRYGNAQDFLENAKKAVALDGTRHPLTTHFFLEDLYLAHADLNHIDSLMAPARASLHWAEVAGSKSAMAAAYIRIAETQRDKGDVKGAIKTLLDARPIVKASGDLHRESGLLLTLGNTYNTNGDHPQALEKYEEAAQGFLKAEDSSMYILSISNWASIANRMGKTQEVLTRIQPLLDYYERNGGTKSIYLATQMAKAYVIDKDYDKAIPLLKENIEEAKAVGNEVFRLNNKQLLTELYIDMGEGALAVAEIKEIYDKVVSEHEQGRGSAARLHNVRKLYADAQTLVGNSGETGEIYQAYIRFNDSLFNETKEREIAAMRETFEADKREAQIALLKKGKEASRLQKWLLGAGLLALLAILGGLWVRFRESKKRAILERQKLNAEIAHKRKELTSQALNLAKKNETLIDLKEKITGMEKTTQSQDLLRTIEFDVREDKGWEAFMQSFQEVHKDFYKNIQQNYPDITAGELRLMSLLKMNLSSREIGNMLNISQEGVMKARYRLRKKLHLTKEDSLEQKILAL</sequence>
<protein>
    <recommendedName>
        <fullName evidence="11">Tetratricopeptide repeat protein</fullName>
    </recommendedName>
</protein>
<comment type="subcellular location">
    <subcellularLocation>
        <location evidence="1">Cytoplasm</location>
    </subcellularLocation>
</comment>
<evidence type="ECO:0000256" key="6">
    <source>
        <dbReference type="SAM" id="Coils"/>
    </source>
</evidence>
<feature type="coiled-coil region" evidence="6">
    <location>
        <begin position="447"/>
        <end position="495"/>
    </location>
</feature>
<dbReference type="RefSeq" id="WP_147448333.1">
    <property type="nucleotide sequence ID" value="NZ_REFV01000002.1"/>
</dbReference>
<dbReference type="InterPro" id="IPR051476">
    <property type="entry name" value="Bac_ResReg_Asp_Phosphatase"/>
</dbReference>
<name>A0A3M0GLF7_9FLAO</name>
<evidence type="ECO:0000256" key="7">
    <source>
        <dbReference type="SAM" id="Phobius"/>
    </source>
</evidence>
<accession>A0A3M0GLF7</accession>
<dbReference type="OrthoDB" id="1090267at2"/>
<dbReference type="Gene3D" id="1.25.40.10">
    <property type="entry name" value="Tetratricopeptide repeat domain"/>
    <property type="match status" value="1"/>
</dbReference>
<evidence type="ECO:0008006" key="11">
    <source>
        <dbReference type="Google" id="ProtNLM"/>
    </source>
</evidence>
<dbReference type="GO" id="GO:0003677">
    <property type="term" value="F:DNA binding"/>
    <property type="evidence" value="ECO:0007669"/>
    <property type="project" value="InterPro"/>
</dbReference>
<keyword evidence="3" id="KW-0677">Repeat</keyword>
<evidence type="ECO:0000256" key="8">
    <source>
        <dbReference type="SAM" id="SignalP"/>
    </source>
</evidence>
<evidence type="ECO:0000256" key="5">
    <source>
        <dbReference type="ARBA" id="ARBA00038253"/>
    </source>
</evidence>
<feature type="transmembrane region" description="Helical" evidence="7">
    <location>
        <begin position="423"/>
        <end position="441"/>
    </location>
</feature>
<dbReference type="EMBL" id="REFV01000002">
    <property type="protein sequence ID" value="RMB63522.1"/>
    <property type="molecule type" value="Genomic_DNA"/>
</dbReference>
<keyword evidence="8" id="KW-0732">Signal</keyword>
<dbReference type="PANTHER" id="PTHR46630">
    <property type="entry name" value="TETRATRICOPEPTIDE REPEAT PROTEIN 29"/>
    <property type="match status" value="1"/>
</dbReference>
<comment type="similarity">
    <text evidence="5">Belongs to the Rap family.</text>
</comment>
<keyword evidence="10" id="KW-1185">Reference proteome</keyword>
<gene>
    <name evidence="9" type="ORF">EAX61_03810</name>
</gene>
<feature type="signal peptide" evidence="8">
    <location>
        <begin position="1"/>
        <end position="17"/>
    </location>
</feature>
<keyword evidence="7" id="KW-0472">Membrane</keyword>
<feature type="chain" id="PRO_5017950984" description="Tetratricopeptide repeat protein" evidence="8">
    <location>
        <begin position="18"/>
        <end position="597"/>
    </location>
</feature>